<comment type="caution">
    <text evidence="7">The sequence shown here is derived from an EMBL/GenBank/DDBJ whole genome shotgun (WGS) entry which is preliminary data.</text>
</comment>
<evidence type="ECO:0000256" key="4">
    <source>
        <dbReference type="ARBA" id="ARBA00022827"/>
    </source>
</evidence>
<comment type="similarity">
    <text evidence="2">Belongs to the oxygen-dependent FAD-linked oxidoreductase family.</text>
</comment>
<dbReference type="GO" id="GO:0071949">
    <property type="term" value="F:FAD binding"/>
    <property type="evidence" value="ECO:0007669"/>
    <property type="project" value="InterPro"/>
</dbReference>
<evidence type="ECO:0000259" key="6">
    <source>
        <dbReference type="PROSITE" id="PS51387"/>
    </source>
</evidence>
<dbReference type="PANTHER" id="PTHR42973:SF39">
    <property type="entry name" value="FAD-BINDING PCMH-TYPE DOMAIN-CONTAINING PROTEIN"/>
    <property type="match status" value="1"/>
</dbReference>
<dbReference type="InterPro" id="IPR016167">
    <property type="entry name" value="FAD-bd_PCMH_sub1"/>
</dbReference>
<dbReference type="InterPro" id="IPR016166">
    <property type="entry name" value="FAD-bd_PCMH"/>
</dbReference>
<dbReference type="OrthoDB" id="415825at2759"/>
<dbReference type="InterPro" id="IPR006094">
    <property type="entry name" value="Oxid_FAD_bind_N"/>
</dbReference>
<name>A0A8H4NWR9_9HYPO</name>
<evidence type="ECO:0000256" key="5">
    <source>
        <dbReference type="ARBA" id="ARBA00023002"/>
    </source>
</evidence>
<reference evidence="7" key="1">
    <citation type="submission" date="2020-01" db="EMBL/GenBank/DDBJ databases">
        <title>Identification and distribution of gene clusters putatively required for synthesis of sphingolipid metabolism inhibitors in phylogenetically diverse species of the filamentous fungus Fusarium.</title>
        <authorList>
            <person name="Kim H.-S."/>
            <person name="Busman M."/>
            <person name="Brown D.W."/>
            <person name="Divon H."/>
            <person name="Uhlig S."/>
            <person name="Proctor R.H."/>
        </authorList>
    </citation>
    <scope>NUCLEOTIDE SEQUENCE</scope>
    <source>
        <strain evidence="7">NRRL 53441</strain>
    </source>
</reference>
<feature type="domain" description="FAD-binding PCMH-type" evidence="6">
    <location>
        <begin position="34"/>
        <end position="204"/>
    </location>
</feature>
<evidence type="ECO:0000256" key="1">
    <source>
        <dbReference type="ARBA" id="ARBA00001974"/>
    </source>
</evidence>
<dbReference type="PROSITE" id="PS51387">
    <property type="entry name" value="FAD_PCMH"/>
    <property type="match status" value="1"/>
</dbReference>
<dbReference type="SUPFAM" id="SSF55103">
    <property type="entry name" value="FAD-linked oxidases, C-terminal domain"/>
    <property type="match status" value="1"/>
</dbReference>
<dbReference type="Proteomes" id="UP000605986">
    <property type="component" value="Unassembled WGS sequence"/>
</dbReference>
<accession>A0A8H4NWR9</accession>
<sequence>MCDFTRLREDLPHGNVLQPGDAGYEEALERWSAACVKRAAVVVMPISTQEVSSTVKFAVSNRIAMTVCGGGHSSSGASSSEGMVIDLRKMRNVKVDTEAMTVEFDGGCLWEDVDTTLERYGLATVGGVVNHTGVGGLTLGGGHGFLTPRHGLTIDNLLKAEVILADGSIVEASEDTYQDLFWAIRGAGAQFGVVTRFVSRAHQQGKVWSGTLAYSASKLSDLLRFANELYERPNLEGHCLALGVDFGPDGTTRIVSAIPLFHGPETEARFYFARLLEMEPIANNTEMMTTAKTNTLLNPVMDHGIRRLMGSGNITMPLDIEPMLQTAETFWEFCEDHDGMGKSVLAIEFFPTDRLREVPQEATAYANRGEYYDAMTSFAWENPDYDGEIRQFNRKICKRIRETSGYQAAAGGHWSRGPVGVYINIEADSISPRDAWGVNLPRLRELKKKYDPNNVFNKWHGIAEDSTESVS</sequence>
<proteinExistence type="inferred from homology"/>
<dbReference type="Gene3D" id="3.30.43.10">
    <property type="entry name" value="Uridine Diphospho-n-acetylenolpyruvylglucosamine Reductase, domain 2"/>
    <property type="match status" value="1"/>
</dbReference>
<dbReference type="EMBL" id="JAADJG010000244">
    <property type="protein sequence ID" value="KAF4450615.1"/>
    <property type="molecule type" value="Genomic_DNA"/>
</dbReference>
<comment type="cofactor">
    <cofactor evidence="1">
        <name>FAD</name>
        <dbReference type="ChEBI" id="CHEBI:57692"/>
    </cofactor>
</comment>
<dbReference type="Pfam" id="PF08031">
    <property type="entry name" value="BBE"/>
    <property type="match status" value="1"/>
</dbReference>
<dbReference type="Pfam" id="PF01565">
    <property type="entry name" value="FAD_binding_4"/>
    <property type="match status" value="1"/>
</dbReference>
<organism evidence="7 8">
    <name type="scientific">Fusarium austroafricanum</name>
    <dbReference type="NCBI Taxonomy" id="2364996"/>
    <lineage>
        <taxon>Eukaryota</taxon>
        <taxon>Fungi</taxon>
        <taxon>Dikarya</taxon>
        <taxon>Ascomycota</taxon>
        <taxon>Pezizomycotina</taxon>
        <taxon>Sordariomycetes</taxon>
        <taxon>Hypocreomycetidae</taxon>
        <taxon>Hypocreales</taxon>
        <taxon>Nectriaceae</taxon>
        <taxon>Fusarium</taxon>
        <taxon>Fusarium concolor species complex</taxon>
    </lineage>
</organism>
<dbReference type="Gene3D" id="3.40.462.20">
    <property type="match status" value="1"/>
</dbReference>
<keyword evidence="8" id="KW-1185">Reference proteome</keyword>
<keyword evidence="3" id="KW-0285">Flavoprotein</keyword>
<evidence type="ECO:0000313" key="7">
    <source>
        <dbReference type="EMBL" id="KAF4450615.1"/>
    </source>
</evidence>
<keyword evidence="4" id="KW-0274">FAD</keyword>
<evidence type="ECO:0000313" key="8">
    <source>
        <dbReference type="Proteomes" id="UP000605986"/>
    </source>
</evidence>
<evidence type="ECO:0000256" key="3">
    <source>
        <dbReference type="ARBA" id="ARBA00022630"/>
    </source>
</evidence>
<dbReference type="AlphaFoldDB" id="A0A8H4NWR9"/>
<dbReference type="InterPro" id="IPR012951">
    <property type="entry name" value="BBE"/>
</dbReference>
<evidence type="ECO:0000256" key="2">
    <source>
        <dbReference type="ARBA" id="ARBA00005466"/>
    </source>
</evidence>
<dbReference type="InterPro" id="IPR016164">
    <property type="entry name" value="FAD-linked_Oxase-like_C"/>
</dbReference>
<dbReference type="SUPFAM" id="SSF56176">
    <property type="entry name" value="FAD-binding/transporter-associated domain-like"/>
    <property type="match status" value="1"/>
</dbReference>
<dbReference type="GO" id="GO:0016491">
    <property type="term" value="F:oxidoreductase activity"/>
    <property type="evidence" value="ECO:0007669"/>
    <property type="project" value="UniProtKB-KW"/>
</dbReference>
<dbReference type="InterPro" id="IPR050416">
    <property type="entry name" value="FAD-linked_Oxidoreductase"/>
</dbReference>
<keyword evidence="5" id="KW-0560">Oxidoreductase</keyword>
<protein>
    <recommendedName>
        <fullName evidence="6">FAD-binding PCMH-type domain-containing protein</fullName>
    </recommendedName>
</protein>
<dbReference type="InterPro" id="IPR036318">
    <property type="entry name" value="FAD-bd_PCMH-like_sf"/>
</dbReference>
<dbReference type="InterPro" id="IPR016169">
    <property type="entry name" value="FAD-bd_PCMH_sub2"/>
</dbReference>
<dbReference type="Gene3D" id="3.30.465.10">
    <property type="match status" value="1"/>
</dbReference>
<gene>
    <name evidence="7" type="ORF">F53441_6276</name>
</gene>
<dbReference type="PANTHER" id="PTHR42973">
    <property type="entry name" value="BINDING OXIDOREDUCTASE, PUTATIVE (AFU_ORTHOLOGUE AFUA_1G17690)-RELATED"/>
    <property type="match status" value="1"/>
</dbReference>